<dbReference type="PANTHER" id="PTHR36541:SF1">
    <property type="entry name" value="SUPEROXIDE REDUCTASE-RELATED"/>
    <property type="match status" value="1"/>
</dbReference>
<accession>A0A397S1K0</accession>
<keyword evidence="14" id="KW-1185">Reference proteome</keyword>
<evidence type="ECO:0000259" key="12">
    <source>
        <dbReference type="Pfam" id="PF06397"/>
    </source>
</evidence>
<organism evidence="13 14">
    <name type="scientific">Anaeroplasma bactoclasticum</name>
    <dbReference type="NCBI Taxonomy" id="2088"/>
    <lineage>
        <taxon>Bacteria</taxon>
        <taxon>Bacillati</taxon>
        <taxon>Mycoplasmatota</taxon>
        <taxon>Mollicutes</taxon>
        <taxon>Anaeroplasmatales</taxon>
        <taxon>Anaeroplasmataceae</taxon>
        <taxon>Anaeroplasma</taxon>
    </lineage>
</organism>
<dbReference type="InterPro" id="IPR002742">
    <property type="entry name" value="Desulfoferrodoxin_Fe-bd_dom"/>
</dbReference>
<gene>
    <name evidence="13" type="ORF">EI71_00130</name>
</gene>
<evidence type="ECO:0000256" key="3">
    <source>
        <dbReference type="ARBA" id="ARBA00014839"/>
    </source>
</evidence>
<evidence type="ECO:0000256" key="2">
    <source>
        <dbReference type="ARBA" id="ARBA00012679"/>
    </source>
</evidence>
<dbReference type="EMBL" id="QXEV01000001">
    <property type="protein sequence ID" value="RIA78569.1"/>
    <property type="molecule type" value="Genomic_DNA"/>
</dbReference>
<evidence type="ECO:0000256" key="8">
    <source>
        <dbReference type="ARBA" id="ARBA00024690"/>
    </source>
</evidence>
<dbReference type="Pfam" id="PF06397">
    <property type="entry name" value="Desulfoferrod_N"/>
    <property type="match status" value="1"/>
</dbReference>
<evidence type="ECO:0000256" key="7">
    <source>
        <dbReference type="ARBA" id="ARBA00023004"/>
    </source>
</evidence>
<dbReference type="InterPro" id="IPR051233">
    <property type="entry name" value="Desulfoferrodoxin_SOR"/>
</dbReference>
<evidence type="ECO:0000256" key="5">
    <source>
        <dbReference type="ARBA" id="ARBA00022723"/>
    </source>
</evidence>
<keyword evidence="6" id="KW-0249">Electron transport</keyword>
<evidence type="ECO:0000256" key="9">
    <source>
        <dbReference type="ARBA" id="ARBA00031398"/>
    </source>
</evidence>
<dbReference type="PANTHER" id="PTHR36541">
    <property type="entry name" value="SUPEROXIDE REDUCTASE-RELATED"/>
    <property type="match status" value="1"/>
</dbReference>
<dbReference type="Proteomes" id="UP000266506">
    <property type="component" value="Unassembled WGS sequence"/>
</dbReference>
<dbReference type="InParanoid" id="A0A397S1K0"/>
<proteinExistence type="inferred from homology"/>
<comment type="function">
    <text evidence="8">Catalyzes the one-electron reduction of superoxide anion radical to hydrogen peroxide at a nonheme ferrous iron center. Plays a fundamental role in case of oxidative stress via its superoxide detoxification activity.</text>
</comment>
<dbReference type="Gene3D" id="2.60.40.730">
    <property type="entry name" value="SOR catalytic domain"/>
    <property type="match status" value="1"/>
</dbReference>
<evidence type="ECO:0000259" key="11">
    <source>
        <dbReference type="Pfam" id="PF01880"/>
    </source>
</evidence>
<dbReference type="GO" id="GO:0050605">
    <property type="term" value="F:superoxide reductase activity"/>
    <property type="evidence" value="ECO:0007669"/>
    <property type="project" value="UniProtKB-EC"/>
</dbReference>
<comment type="catalytic activity">
    <reaction evidence="10">
        <text>reduced [rubredoxin] + superoxide + 2 H(+) = oxidized [rubredoxin] + H2O2</text>
        <dbReference type="Rhea" id="RHEA:21324"/>
        <dbReference type="Rhea" id="RHEA-COMP:10302"/>
        <dbReference type="Rhea" id="RHEA-COMP:10303"/>
        <dbReference type="ChEBI" id="CHEBI:15378"/>
        <dbReference type="ChEBI" id="CHEBI:16240"/>
        <dbReference type="ChEBI" id="CHEBI:18421"/>
        <dbReference type="ChEBI" id="CHEBI:29033"/>
        <dbReference type="ChEBI" id="CHEBI:29034"/>
        <dbReference type="EC" id="1.15.1.2"/>
    </reaction>
</comment>
<dbReference type="GO" id="GO:0005506">
    <property type="term" value="F:iron ion binding"/>
    <property type="evidence" value="ECO:0007669"/>
    <property type="project" value="InterPro"/>
</dbReference>
<evidence type="ECO:0000256" key="6">
    <source>
        <dbReference type="ARBA" id="ARBA00022982"/>
    </source>
</evidence>
<evidence type="ECO:0000313" key="14">
    <source>
        <dbReference type="Proteomes" id="UP000266506"/>
    </source>
</evidence>
<evidence type="ECO:0000256" key="10">
    <source>
        <dbReference type="ARBA" id="ARBA00047448"/>
    </source>
</evidence>
<keyword evidence="7" id="KW-0408">Iron</keyword>
<dbReference type="EC" id="1.15.1.2" evidence="2"/>
<reference evidence="13 14" key="1">
    <citation type="submission" date="2018-08" db="EMBL/GenBank/DDBJ databases">
        <title>Genomic Encyclopedia of Archaeal and Bacterial Type Strains, Phase II (KMG-II): from individual species to whole genera.</title>
        <authorList>
            <person name="Goeker M."/>
        </authorList>
    </citation>
    <scope>NUCLEOTIDE SEQUENCE [LARGE SCALE GENOMIC DNA]</scope>
    <source>
        <strain evidence="13 14">ATCC 27112</strain>
    </source>
</reference>
<name>A0A397S1K0_9MOLU</name>
<protein>
    <recommendedName>
        <fullName evidence="3">Desulfoferrodoxin</fullName>
        <ecNumber evidence="2">1.15.1.2</ecNumber>
    </recommendedName>
    <alternativeName>
        <fullName evidence="9">Superoxide reductase</fullName>
    </alternativeName>
</protein>
<evidence type="ECO:0000256" key="1">
    <source>
        <dbReference type="ARBA" id="ARBA00005941"/>
    </source>
</evidence>
<keyword evidence="4" id="KW-0813">Transport</keyword>
<feature type="domain" description="Desulfoferrodoxin N-terminal" evidence="12">
    <location>
        <begin position="2"/>
        <end position="34"/>
    </location>
</feature>
<dbReference type="InterPro" id="IPR004462">
    <property type="entry name" value="Desulfoferrodoxin_N"/>
</dbReference>
<evidence type="ECO:0000313" key="13">
    <source>
        <dbReference type="EMBL" id="RIA78569.1"/>
    </source>
</evidence>
<feature type="domain" description="Desulfoferrodoxin ferrous iron-binding" evidence="11">
    <location>
        <begin position="41"/>
        <end position="123"/>
    </location>
</feature>
<dbReference type="SUPFAM" id="SSF57802">
    <property type="entry name" value="Rubredoxin-like"/>
    <property type="match status" value="1"/>
</dbReference>
<dbReference type="Pfam" id="PF01880">
    <property type="entry name" value="Desulfoferrodox"/>
    <property type="match status" value="1"/>
</dbReference>
<dbReference type="InterPro" id="IPR036073">
    <property type="entry name" value="Desulfoferrodoxin_Fe-bd_dom_sf"/>
</dbReference>
<dbReference type="AlphaFoldDB" id="A0A397S1K0"/>
<comment type="caution">
    <text evidence="13">The sequence shown here is derived from an EMBL/GenBank/DDBJ whole genome shotgun (WGS) entry which is preliminary data.</text>
</comment>
<sequence>MEMKFYRCKHCGQIVAIVKKTGVPVMCCGEAMEEIIPCSVDASLEKHVPSFEVKDGKVKVRIGSIDHPMIPEHYIEWVSLKTKYGNQRKALKPGDEPFVCFSICDGDEVEAVYAYCNLHGLWKA</sequence>
<comment type="similarity">
    <text evidence="1">Belongs to the desulfoferrodoxin family.</text>
</comment>
<dbReference type="SUPFAM" id="SSF49367">
    <property type="entry name" value="Superoxide reductase-like"/>
    <property type="match status" value="1"/>
</dbReference>
<keyword evidence="5" id="KW-0479">Metal-binding</keyword>
<evidence type="ECO:0000256" key="4">
    <source>
        <dbReference type="ARBA" id="ARBA00022448"/>
    </source>
</evidence>